<accession>A0A0P9GFC0</accession>
<feature type="transmembrane region" description="Helical" evidence="6">
    <location>
        <begin position="105"/>
        <end position="126"/>
    </location>
</feature>
<evidence type="ECO:0000256" key="3">
    <source>
        <dbReference type="ARBA" id="ARBA00022989"/>
    </source>
</evidence>
<evidence type="ECO:0000256" key="5">
    <source>
        <dbReference type="SAM" id="MobiDB-lite"/>
    </source>
</evidence>
<dbReference type="PANTHER" id="PTHR12570">
    <property type="match status" value="1"/>
</dbReference>
<evidence type="ECO:0000313" key="7">
    <source>
        <dbReference type="EMBL" id="KPV71520.1"/>
    </source>
</evidence>
<dbReference type="InterPro" id="IPR037185">
    <property type="entry name" value="EmrE-like"/>
</dbReference>
<dbReference type="InterPro" id="IPR008521">
    <property type="entry name" value="Mg_trans_NIPA"/>
</dbReference>
<feature type="transmembrane region" description="Helical" evidence="6">
    <location>
        <begin position="173"/>
        <end position="192"/>
    </location>
</feature>
<dbReference type="GO" id="GO:0015095">
    <property type="term" value="F:magnesium ion transmembrane transporter activity"/>
    <property type="evidence" value="ECO:0007669"/>
    <property type="project" value="InterPro"/>
</dbReference>
<sequence length="449" mass="47838">MDAVTTAAAEAGEYVSTFDPNDKYIGLALAVSSSVAIGTSFIITKKARPWPHFAHPGLISAADAHDGFASSSYSYLRNSLWWAGMLTMVVGEVANFAAYTFAPPALVTPLGALSVLVGAVLAAIFLGERLGKIGIVGCSLCLVGSLVIVLHAPEDKEINTVDEILEYALQPGFMFYCFCVLVFSLYMIHIVAPRHGNSNPLVYISICSLVGSVSVMAVKGFGVALKLTFAGNNQLWRAGTWIFAFTVAGCIAVQMNYFNKALDLFPTTVVNPMYFSFFSTATLIASVILFHGLGTTGGVNTFTLFCGFYTISMGVYLINLSRSVSDADASRRYSSAAARHSLLQDTRISLTSDSGHGHHAQPDARRSATLYRAGGLTTGGVEPLFDYEDSPVEAAHAHGKFEDRDQGRRRGETAVQMEHFALANDHDGSDSEGEGEGGRGGGGGGGYRR</sequence>
<dbReference type="OMA" id="MGAGEVC"/>
<evidence type="ECO:0000256" key="1">
    <source>
        <dbReference type="ARBA" id="ARBA00004141"/>
    </source>
</evidence>
<comment type="subcellular location">
    <subcellularLocation>
        <location evidence="1">Membrane</location>
        <topology evidence="1">Multi-pass membrane protein</topology>
    </subcellularLocation>
</comment>
<dbReference type="OrthoDB" id="6428174at2759"/>
<feature type="compositionally biased region" description="Basic and acidic residues" evidence="5">
    <location>
        <begin position="398"/>
        <end position="412"/>
    </location>
</feature>
<dbReference type="Proteomes" id="UP000053890">
    <property type="component" value="Unassembled WGS sequence"/>
</dbReference>
<protein>
    <submittedName>
        <fullName evidence="7">Uncharacterized protein</fullName>
    </submittedName>
</protein>
<feature type="compositionally biased region" description="Gly residues" evidence="5">
    <location>
        <begin position="438"/>
        <end position="449"/>
    </location>
</feature>
<keyword evidence="4 6" id="KW-0472">Membrane</keyword>
<feature type="transmembrane region" description="Helical" evidence="6">
    <location>
        <begin position="299"/>
        <end position="318"/>
    </location>
</feature>
<dbReference type="Pfam" id="PF05653">
    <property type="entry name" value="Mg_trans_NIPA"/>
    <property type="match status" value="1"/>
</dbReference>
<feature type="transmembrane region" description="Helical" evidence="6">
    <location>
        <begin position="24"/>
        <end position="43"/>
    </location>
</feature>
<name>A0A0P9GFC0_RHOGW</name>
<proteinExistence type="predicted"/>
<reference evidence="7 8" key="1">
    <citation type="journal article" date="2015" name="Front. Microbiol.">
        <title>Genome sequence of the plant growth promoting endophytic yeast Rhodotorula graminis WP1.</title>
        <authorList>
            <person name="Firrincieli A."/>
            <person name="Otillar R."/>
            <person name="Salamov A."/>
            <person name="Schmutz J."/>
            <person name="Khan Z."/>
            <person name="Redman R.S."/>
            <person name="Fleck N.D."/>
            <person name="Lindquist E."/>
            <person name="Grigoriev I.V."/>
            <person name="Doty S.L."/>
        </authorList>
    </citation>
    <scope>NUCLEOTIDE SEQUENCE [LARGE SCALE GENOMIC DNA]</scope>
    <source>
        <strain evidence="7 8">WP1</strain>
    </source>
</reference>
<evidence type="ECO:0000256" key="4">
    <source>
        <dbReference type="ARBA" id="ARBA00023136"/>
    </source>
</evidence>
<feature type="transmembrane region" description="Helical" evidence="6">
    <location>
        <begin position="80"/>
        <end position="99"/>
    </location>
</feature>
<organism evidence="7 8">
    <name type="scientific">Rhodotorula graminis (strain WP1)</name>
    <dbReference type="NCBI Taxonomy" id="578459"/>
    <lineage>
        <taxon>Eukaryota</taxon>
        <taxon>Fungi</taxon>
        <taxon>Dikarya</taxon>
        <taxon>Basidiomycota</taxon>
        <taxon>Pucciniomycotina</taxon>
        <taxon>Microbotryomycetes</taxon>
        <taxon>Sporidiobolales</taxon>
        <taxon>Sporidiobolaceae</taxon>
        <taxon>Rhodotorula</taxon>
    </lineage>
</organism>
<feature type="transmembrane region" description="Helical" evidence="6">
    <location>
        <begin position="201"/>
        <end position="218"/>
    </location>
</feature>
<keyword evidence="3 6" id="KW-1133">Transmembrane helix</keyword>
<dbReference type="EMBL" id="KQ474093">
    <property type="protein sequence ID" value="KPV71520.1"/>
    <property type="molecule type" value="Genomic_DNA"/>
</dbReference>
<dbReference type="GO" id="GO:0016020">
    <property type="term" value="C:membrane"/>
    <property type="evidence" value="ECO:0007669"/>
    <property type="project" value="UniProtKB-SubCell"/>
</dbReference>
<evidence type="ECO:0000313" key="8">
    <source>
        <dbReference type="Proteomes" id="UP000053890"/>
    </source>
</evidence>
<feature type="transmembrane region" description="Helical" evidence="6">
    <location>
        <begin position="270"/>
        <end position="293"/>
    </location>
</feature>
<keyword evidence="8" id="KW-1185">Reference proteome</keyword>
<dbReference type="GeneID" id="28975482"/>
<dbReference type="RefSeq" id="XP_018267569.1">
    <property type="nucleotide sequence ID" value="XM_018415034.1"/>
</dbReference>
<dbReference type="AlphaFoldDB" id="A0A0P9GFC0"/>
<evidence type="ECO:0000256" key="2">
    <source>
        <dbReference type="ARBA" id="ARBA00022692"/>
    </source>
</evidence>
<gene>
    <name evidence="7" type="ORF">RHOBADRAFT_47698</name>
</gene>
<feature type="region of interest" description="Disordered" evidence="5">
    <location>
        <begin position="398"/>
        <end position="449"/>
    </location>
</feature>
<dbReference type="SUPFAM" id="SSF103481">
    <property type="entry name" value="Multidrug resistance efflux transporter EmrE"/>
    <property type="match status" value="1"/>
</dbReference>
<evidence type="ECO:0000256" key="6">
    <source>
        <dbReference type="SAM" id="Phobius"/>
    </source>
</evidence>
<feature type="transmembrane region" description="Helical" evidence="6">
    <location>
        <begin position="238"/>
        <end position="258"/>
    </location>
</feature>
<dbReference type="PANTHER" id="PTHR12570:SF85">
    <property type="entry name" value="DUF803 DOMAIN MEMBRANE PROTEIN (AFU_ORTHOLOGUE AFUA_1G15880)"/>
    <property type="match status" value="1"/>
</dbReference>
<feature type="transmembrane region" description="Helical" evidence="6">
    <location>
        <begin position="133"/>
        <end position="153"/>
    </location>
</feature>
<keyword evidence="2 6" id="KW-0812">Transmembrane</keyword>